<feature type="compositionally biased region" description="Polar residues" evidence="13">
    <location>
        <begin position="440"/>
        <end position="450"/>
    </location>
</feature>
<feature type="compositionally biased region" description="Low complexity" evidence="13">
    <location>
        <begin position="553"/>
        <end position="568"/>
    </location>
</feature>
<keyword evidence="4" id="KW-0732">Signal</keyword>
<keyword evidence="10 16" id="KW-0675">Receptor</keyword>
<evidence type="ECO:0000256" key="3">
    <source>
        <dbReference type="ARBA" id="ARBA00022692"/>
    </source>
</evidence>
<dbReference type="Gene3D" id="2.60.120.1190">
    <property type="match status" value="1"/>
</dbReference>
<dbReference type="InterPro" id="IPR000421">
    <property type="entry name" value="FA58C"/>
</dbReference>
<evidence type="ECO:0000256" key="7">
    <source>
        <dbReference type="ARBA" id="ARBA00022989"/>
    </source>
</evidence>
<dbReference type="InterPro" id="IPR008979">
    <property type="entry name" value="Galactose-bd-like_sf"/>
</dbReference>
<dbReference type="Pfam" id="PF00754">
    <property type="entry name" value="F5_F8_type_C"/>
    <property type="match status" value="1"/>
</dbReference>
<evidence type="ECO:0000256" key="8">
    <source>
        <dbReference type="ARBA" id="ARBA00023136"/>
    </source>
</evidence>
<keyword evidence="9" id="KW-1015">Disulfide bond</keyword>
<evidence type="ECO:0000256" key="6">
    <source>
        <dbReference type="ARBA" id="ARBA00022840"/>
    </source>
</evidence>
<dbReference type="InterPro" id="IPR048525">
    <property type="entry name" value="DDR1-2_DS-like"/>
</dbReference>
<organism evidence="16 17">
    <name type="scientific">Apis cerana cerana</name>
    <name type="common">Oriental honeybee</name>
    <dbReference type="NCBI Taxonomy" id="94128"/>
    <lineage>
        <taxon>Eukaryota</taxon>
        <taxon>Metazoa</taxon>
        <taxon>Ecdysozoa</taxon>
        <taxon>Arthropoda</taxon>
        <taxon>Hexapoda</taxon>
        <taxon>Insecta</taxon>
        <taxon>Pterygota</taxon>
        <taxon>Neoptera</taxon>
        <taxon>Endopterygota</taxon>
        <taxon>Hymenoptera</taxon>
        <taxon>Apocrita</taxon>
        <taxon>Aculeata</taxon>
        <taxon>Apoidea</taxon>
        <taxon>Anthophila</taxon>
        <taxon>Apidae</taxon>
        <taxon>Apis</taxon>
    </lineage>
</organism>
<name>A0A2A3EQN4_APICC</name>
<evidence type="ECO:0000313" key="17">
    <source>
        <dbReference type="Proteomes" id="UP000242457"/>
    </source>
</evidence>
<gene>
    <name evidence="16" type="ORF">APICC_08477</name>
</gene>
<evidence type="ECO:0000256" key="10">
    <source>
        <dbReference type="ARBA" id="ARBA00023170"/>
    </source>
</evidence>
<evidence type="ECO:0000256" key="9">
    <source>
        <dbReference type="ARBA" id="ARBA00023157"/>
    </source>
</evidence>
<keyword evidence="6" id="KW-0067">ATP-binding</keyword>
<dbReference type="PANTHER" id="PTHR24543">
    <property type="entry name" value="MULTICOPPER OXIDASE-RELATED"/>
    <property type="match status" value="1"/>
</dbReference>
<evidence type="ECO:0000259" key="15">
    <source>
        <dbReference type="PROSITE" id="PS50022"/>
    </source>
</evidence>
<comment type="similarity">
    <text evidence="12">Belongs to the protein kinase superfamily. Tyr protein kinase family. Insulin receptor subfamily.</text>
</comment>
<dbReference type="PROSITE" id="PS01286">
    <property type="entry name" value="FA58C_2"/>
    <property type="match status" value="1"/>
</dbReference>
<keyword evidence="7 14" id="KW-1133">Transmembrane helix</keyword>
<dbReference type="PANTHER" id="PTHR24543:SF291">
    <property type="entry name" value="SMOKE ALARM, ISOFORM D"/>
    <property type="match status" value="1"/>
</dbReference>
<comment type="subcellular location">
    <subcellularLocation>
        <location evidence="1">Cell membrane</location>
        <topology evidence="1">Single-pass type I membrane protein</topology>
    </subcellularLocation>
</comment>
<keyword evidence="17" id="KW-1185">Reference proteome</keyword>
<evidence type="ECO:0000256" key="5">
    <source>
        <dbReference type="ARBA" id="ARBA00022741"/>
    </source>
</evidence>
<keyword evidence="2" id="KW-1003">Cell membrane</keyword>
<dbReference type="SUPFAM" id="SSF49785">
    <property type="entry name" value="Galactose-binding domain-like"/>
    <property type="match status" value="1"/>
</dbReference>
<evidence type="ECO:0000256" key="13">
    <source>
        <dbReference type="SAM" id="MobiDB-lite"/>
    </source>
</evidence>
<dbReference type="AlphaFoldDB" id="A0A2A3EQN4"/>
<dbReference type="CDD" id="cd00057">
    <property type="entry name" value="FA58C"/>
    <property type="match status" value="1"/>
</dbReference>
<dbReference type="Proteomes" id="UP000242457">
    <property type="component" value="Unassembled WGS sequence"/>
</dbReference>
<keyword evidence="5" id="KW-0547">Nucleotide-binding</keyword>
<evidence type="ECO:0000256" key="11">
    <source>
        <dbReference type="ARBA" id="ARBA00023180"/>
    </source>
</evidence>
<evidence type="ECO:0000256" key="2">
    <source>
        <dbReference type="ARBA" id="ARBA00022475"/>
    </source>
</evidence>
<dbReference type="GO" id="GO:0005524">
    <property type="term" value="F:ATP binding"/>
    <property type="evidence" value="ECO:0007669"/>
    <property type="project" value="UniProtKB-KW"/>
</dbReference>
<reference evidence="16 17" key="1">
    <citation type="submission" date="2014-07" db="EMBL/GenBank/DDBJ databases">
        <title>Genomic and transcriptomic analysis on Apis cerana provide comprehensive insights into honey bee biology.</title>
        <authorList>
            <person name="Diao Q."/>
            <person name="Sun L."/>
            <person name="Zheng H."/>
            <person name="Zheng H."/>
            <person name="Xu S."/>
            <person name="Wang S."/>
            <person name="Zeng Z."/>
            <person name="Hu F."/>
            <person name="Su S."/>
            <person name="Wu J."/>
        </authorList>
    </citation>
    <scope>NUCLEOTIDE SEQUENCE [LARGE SCALE GENOMIC DNA]</scope>
    <source>
        <tissue evidence="16">Pupae without intestine</tissue>
    </source>
</reference>
<dbReference type="GO" id="GO:0005886">
    <property type="term" value="C:plasma membrane"/>
    <property type="evidence" value="ECO:0007669"/>
    <property type="project" value="UniProtKB-SubCell"/>
</dbReference>
<keyword evidence="3 14" id="KW-0812">Transmembrane</keyword>
<evidence type="ECO:0000256" key="14">
    <source>
        <dbReference type="SAM" id="Phobius"/>
    </source>
</evidence>
<feature type="region of interest" description="Disordered" evidence="13">
    <location>
        <begin position="38"/>
        <end position="61"/>
    </location>
</feature>
<dbReference type="GO" id="GO:0048680">
    <property type="term" value="P:positive regulation of axon regeneration"/>
    <property type="evidence" value="ECO:0007669"/>
    <property type="project" value="UniProtKB-ARBA"/>
</dbReference>
<dbReference type="FunFam" id="2.60.120.260:FF:000007">
    <property type="entry name" value="Discoidin domain receptor tyrosine kinase 1"/>
    <property type="match status" value="1"/>
</dbReference>
<evidence type="ECO:0000256" key="12">
    <source>
        <dbReference type="ARBA" id="ARBA00061639"/>
    </source>
</evidence>
<dbReference type="Pfam" id="PF21114">
    <property type="entry name" value="DDR1-2_DS-like"/>
    <property type="match status" value="1"/>
</dbReference>
<dbReference type="OrthoDB" id="6071166at2759"/>
<feature type="region of interest" description="Disordered" evidence="13">
    <location>
        <begin position="438"/>
        <end position="459"/>
    </location>
</feature>
<evidence type="ECO:0000313" key="16">
    <source>
        <dbReference type="EMBL" id="PBC33536.1"/>
    </source>
</evidence>
<dbReference type="SMART" id="SM00231">
    <property type="entry name" value="FA58C"/>
    <property type="match status" value="1"/>
</dbReference>
<keyword evidence="8 14" id="KW-0472">Membrane</keyword>
<feature type="domain" description="F5/8 type C" evidence="15">
    <location>
        <begin position="23"/>
        <end position="179"/>
    </location>
</feature>
<dbReference type="PROSITE" id="PS50022">
    <property type="entry name" value="FA58C_3"/>
    <property type="match status" value="1"/>
</dbReference>
<protein>
    <submittedName>
        <fullName evidence="16">Discoidin domain-containing receptor</fullName>
    </submittedName>
</protein>
<proteinExistence type="inferred from homology"/>
<keyword evidence="11" id="KW-0325">Glycoprotein</keyword>
<sequence length="769" mass="87984">MGMRNEGIVKSVSWRDDVWESQCIAPLGMESGAIPDADITASSSFDSGNVGPHHGRLKQESHGGAWCPKLQITTEPREWLEIDLHTVHMITATGTQGRFGNGQGVEYSEAYMLEYWRPKLGKWVRYRDVRGEEVIDGNKNTYLESKHELEPPMWASKVRFWPYSYHRRTVCMRVELYGCPWNDGIVSYSMPQGDKRGNWEFFDATYDGYWDGQLLRGLGQLTDGKIGPDNFKMSYYDYDRGQGWVGWRNDTRSGHPLEIKFEFDHVREFSAVHIFCNNQFTKDVQVFSEASIMFSVGGKYYTGDPIVYSYMEDRIFEHSRNISIKLHHRIGKFVKLRFSFASRWIMISEITFDSDIAHGNFTPESPPTTEAPRLRDRISARDNPLQAEVPVVKQDDSNYMAVIIGVLTAVILLLAVAIFLIITRHRQRKNFASPLGTKTAIPSSNHQHLSPESAYGTTEKDPSLMTYRVEELDDRYAGTKLTTLPRDLNDRLLGDVRLDEYQEPFYENKHREPPHAAYYGYSTVVIDNKDLHDNVEQSDATYDYAVPMPVPSVSSDQDSVFSKSSSRGSAKKSTGRNYVPLYLKQSQCHRINYRKRMQEIRLIELSGFHQGGGNMNDRQEIKLYLQYRIGVTGAGEEGKGQSMENRNHVVRVEQRIQEISGTIKRALPRLKDADGNGKGESNLGDLETEKRGGAVEVYPSLCRVAVVSYIGLEHNWMWLIVSVGRFMERRLFRLVGPTCNCKPYTNKPNLTKLDNTYTHPDSNHQNEFP</sequence>
<evidence type="ECO:0000256" key="1">
    <source>
        <dbReference type="ARBA" id="ARBA00004251"/>
    </source>
</evidence>
<accession>A0A2A3EQN4</accession>
<feature type="transmembrane region" description="Helical" evidence="14">
    <location>
        <begin position="399"/>
        <end position="422"/>
    </location>
</feature>
<feature type="region of interest" description="Disordered" evidence="13">
    <location>
        <begin position="750"/>
        <end position="769"/>
    </location>
</feature>
<evidence type="ECO:0000256" key="4">
    <source>
        <dbReference type="ARBA" id="ARBA00022729"/>
    </source>
</evidence>
<feature type="region of interest" description="Disordered" evidence="13">
    <location>
        <begin position="553"/>
        <end position="574"/>
    </location>
</feature>
<dbReference type="Gene3D" id="2.60.120.260">
    <property type="entry name" value="Galactose-binding domain-like"/>
    <property type="match status" value="1"/>
</dbReference>
<dbReference type="EMBL" id="KZ288201">
    <property type="protein sequence ID" value="PBC33536.1"/>
    <property type="molecule type" value="Genomic_DNA"/>
</dbReference>